<proteinExistence type="predicted"/>
<reference evidence="8 9" key="1">
    <citation type="submission" date="2019-04" db="EMBL/GenBank/DDBJ databases">
        <title>Friends and foes A comparative genomics study of 23 Aspergillus species from section Flavi.</title>
        <authorList>
            <consortium name="DOE Joint Genome Institute"/>
            <person name="Kjaerbolling I."/>
            <person name="Vesth T."/>
            <person name="Frisvad J.C."/>
            <person name="Nybo J.L."/>
            <person name="Theobald S."/>
            <person name="Kildgaard S."/>
            <person name="Isbrandt T."/>
            <person name="Kuo A."/>
            <person name="Sato A."/>
            <person name="Lyhne E.K."/>
            <person name="Kogle M.E."/>
            <person name="Wiebenga A."/>
            <person name="Kun R.S."/>
            <person name="Lubbers R.J."/>
            <person name="Makela M.R."/>
            <person name="Barry K."/>
            <person name="Chovatia M."/>
            <person name="Clum A."/>
            <person name="Daum C."/>
            <person name="Haridas S."/>
            <person name="He G."/>
            <person name="LaButti K."/>
            <person name="Lipzen A."/>
            <person name="Mondo S."/>
            <person name="Riley R."/>
            <person name="Salamov A."/>
            <person name="Simmons B.A."/>
            <person name="Magnuson J.K."/>
            <person name="Henrissat B."/>
            <person name="Mortensen U.H."/>
            <person name="Larsen T.O."/>
            <person name="Devries R.P."/>
            <person name="Grigoriev I.V."/>
            <person name="Machida M."/>
            <person name="Baker S.E."/>
            <person name="Andersen M.R."/>
        </authorList>
    </citation>
    <scope>NUCLEOTIDE SEQUENCE [LARGE SCALE GENOMIC DNA]</scope>
    <source>
        <strain evidence="8 9">CBS 151.66</strain>
    </source>
</reference>
<feature type="compositionally biased region" description="Basic and acidic residues" evidence="6">
    <location>
        <begin position="79"/>
        <end position="89"/>
    </location>
</feature>
<feature type="compositionally biased region" description="Low complexity" evidence="6">
    <location>
        <begin position="64"/>
        <end position="78"/>
    </location>
</feature>
<evidence type="ECO:0000313" key="8">
    <source>
        <dbReference type="EMBL" id="KAB8069074.1"/>
    </source>
</evidence>
<dbReference type="GO" id="GO:0003700">
    <property type="term" value="F:DNA-binding transcription factor activity"/>
    <property type="evidence" value="ECO:0007669"/>
    <property type="project" value="InterPro"/>
</dbReference>
<keyword evidence="3" id="KW-0804">Transcription</keyword>
<keyword evidence="4" id="KW-0539">Nucleus</keyword>
<evidence type="ECO:0000256" key="6">
    <source>
        <dbReference type="SAM" id="MobiDB-lite"/>
    </source>
</evidence>
<evidence type="ECO:0000256" key="3">
    <source>
        <dbReference type="ARBA" id="ARBA00023163"/>
    </source>
</evidence>
<dbReference type="InterPro" id="IPR051027">
    <property type="entry name" value="bZIP_transcription_factors"/>
</dbReference>
<name>A0A5N5WP52_9EURO</name>
<evidence type="ECO:0000259" key="7">
    <source>
        <dbReference type="PROSITE" id="PS50217"/>
    </source>
</evidence>
<dbReference type="PROSITE" id="PS50217">
    <property type="entry name" value="BZIP"/>
    <property type="match status" value="1"/>
</dbReference>
<feature type="coiled-coil region" evidence="5">
    <location>
        <begin position="119"/>
        <end position="146"/>
    </location>
</feature>
<organism evidence="8 9">
    <name type="scientific">Aspergillus leporis</name>
    <dbReference type="NCBI Taxonomy" id="41062"/>
    <lineage>
        <taxon>Eukaryota</taxon>
        <taxon>Fungi</taxon>
        <taxon>Dikarya</taxon>
        <taxon>Ascomycota</taxon>
        <taxon>Pezizomycotina</taxon>
        <taxon>Eurotiomycetes</taxon>
        <taxon>Eurotiomycetidae</taxon>
        <taxon>Eurotiales</taxon>
        <taxon>Aspergillaceae</taxon>
        <taxon>Aspergillus</taxon>
        <taxon>Aspergillus subgen. Circumdati</taxon>
    </lineage>
</organism>
<comment type="subcellular location">
    <subcellularLocation>
        <location evidence="1">Nucleus</location>
    </subcellularLocation>
</comment>
<dbReference type="EMBL" id="ML732358">
    <property type="protein sequence ID" value="KAB8069074.1"/>
    <property type="molecule type" value="Genomic_DNA"/>
</dbReference>
<keyword evidence="2" id="KW-0805">Transcription regulation</keyword>
<evidence type="ECO:0000256" key="1">
    <source>
        <dbReference type="ARBA" id="ARBA00004123"/>
    </source>
</evidence>
<feature type="domain" description="BZIP" evidence="7">
    <location>
        <begin position="95"/>
        <end position="150"/>
    </location>
</feature>
<gene>
    <name evidence="8" type="ORF">BDV29DRAFT_161807</name>
</gene>
<dbReference type="CDD" id="cd14687">
    <property type="entry name" value="bZIP_ATF2"/>
    <property type="match status" value="1"/>
</dbReference>
<evidence type="ECO:0000256" key="2">
    <source>
        <dbReference type="ARBA" id="ARBA00023015"/>
    </source>
</evidence>
<evidence type="ECO:0000256" key="5">
    <source>
        <dbReference type="SAM" id="Coils"/>
    </source>
</evidence>
<dbReference type="SUPFAM" id="SSF57959">
    <property type="entry name" value="Leucine zipper domain"/>
    <property type="match status" value="1"/>
</dbReference>
<evidence type="ECO:0000256" key="4">
    <source>
        <dbReference type="ARBA" id="ARBA00023242"/>
    </source>
</evidence>
<evidence type="ECO:0000313" key="9">
    <source>
        <dbReference type="Proteomes" id="UP000326565"/>
    </source>
</evidence>
<feature type="region of interest" description="Disordered" evidence="6">
    <location>
        <begin position="43"/>
        <end position="89"/>
    </location>
</feature>
<dbReference type="InterPro" id="IPR046347">
    <property type="entry name" value="bZIP_sf"/>
</dbReference>
<dbReference type="SMART" id="SM00338">
    <property type="entry name" value="BRLZ"/>
    <property type="match status" value="1"/>
</dbReference>
<dbReference type="InterPro" id="IPR004827">
    <property type="entry name" value="bZIP"/>
</dbReference>
<keyword evidence="5" id="KW-0175">Coiled coil</keyword>
<dbReference type="GO" id="GO:0005634">
    <property type="term" value="C:nucleus"/>
    <property type="evidence" value="ECO:0007669"/>
    <property type="project" value="UniProtKB-SubCell"/>
</dbReference>
<dbReference type="Proteomes" id="UP000326565">
    <property type="component" value="Unassembled WGS sequence"/>
</dbReference>
<accession>A0A5N5WP52</accession>
<protein>
    <recommendedName>
        <fullName evidence="7">BZIP domain-containing protein</fullName>
    </recommendedName>
</protein>
<dbReference type="PANTHER" id="PTHR19304">
    <property type="entry name" value="CYCLIC-AMP RESPONSE ELEMENT BINDING PROTEIN"/>
    <property type="match status" value="1"/>
</dbReference>
<dbReference type="AlphaFoldDB" id="A0A5N5WP52"/>
<dbReference type="Pfam" id="PF00170">
    <property type="entry name" value="bZIP_1"/>
    <property type="match status" value="1"/>
</dbReference>
<dbReference type="OrthoDB" id="295274at2759"/>
<keyword evidence="9" id="KW-1185">Reference proteome</keyword>
<dbReference type="Gene3D" id="1.20.5.170">
    <property type="match status" value="1"/>
</dbReference>
<sequence length="251" mass="28006">MSSEISLMSLGSDPFFATGSVYNCPSPPSNVFSPTLLCPIENGLPGLGPPATPTAPTKPDLTIENTQTSNEQQSSSISERGRPRSEKQRNACLLERNRVAANKCRKKKKAYTARLEECFQVAKAKKHNLEMEVDQLHSEVLFLKDQMLKHWHCDNESIRNYLSDMVMQISNRAIFTTPNPPQHNDGAPVLWEYPFQVPRETVDNDSRKASDTSISTVDAIEHVRWDSAMGTINDTSTHLADDSFGDLVDLN</sequence>